<dbReference type="SUPFAM" id="SSF51395">
    <property type="entry name" value="FMN-linked oxidoreductases"/>
    <property type="match status" value="1"/>
</dbReference>
<dbReference type="Gene3D" id="3.20.20.70">
    <property type="entry name" value="Aldolase class I"/>
    <property type="match status" value="1"/>
</dbReference>
<dbReference type="PANTHER" id="PTHR10578:SF143">
    <property type="entry name" value="FMN-DEPENDENT ALPHA-HYDROXY ACID DEHYDROGENASE PB1A11.03"/>
    <property type="match status" value="1"/>
</dbReference>
<dbReference type="EMBL" id="KZ678137">
    <property type="protein sequence ID" value="PSN65013.1"/>
    <property type="molecule type" value="Genomic_DNA"/>
</dbReference>
<dbReference type="AlphaFoldDB" id="A0A2T2NHU8"/>
<evidence type="ECO:0000259" key="3">
    <source>
        <dbReference type="PROSITE" id="PS51349"/>
    </source>
</evidence>
<dbReference type="PROSITE" id="PS51349">
    <property type="entry name" value="FMN_HYDROXY_ACID_DH_2"/>
    <property type="match status" value="1"/>
</dbReference>
<feature type="domain" description="FMN hydroxy acid dehydrogenase" evidence="3">
    <location>
        <begin position="1"/>
        <end position="357"/>
    </location>
</feature>
<evidence type="ECO:0000313" key="4">
    <source>
        <dbReference type="EMBL" id="PSN65013.1"/>
    </source>
</evidence>
<evidence type="ECO:0000313" key="5">
    <source>
        <dbReference type="Proteomes" id="UP000240883"/>
    </source>
</evidence>
<dbReference type="OrthoDB" id="25826at2759"/>
<proteinExistence type="predicted"/>
<gene>
    <name evidence="4" type="ORF">BS50DRAFT_601537</name>
</gene>
<dbReference type="STRING" id="1448308.A0A2T2NHU8"/>
<dbReference type="GO" id="GO:0016491">
    <property type="term" value="F:oxidoreductase activity"/>
    <property type="evidence" value="ECO:0007669"/>
    <property type="project" value="UniProtKB-KW"/>
</dbReference>
<dbReference type="PANTHER" id="PTHR10578">
    <property type="entry name" value="S -2-HYDROXY-ACID OXIDASE-RELATED"/>
    <property type="match status" value="1"/>
</dbReference>
<dbReference type="Pfam" id="PF01070">
    <property type="entry name" value="FMN_dh"/>
    <property type="match status" value="1"/>
</dbReference>
<name>A0A2T2NHU8_CORCC</name>
<sequence>MSSVHGCGVRPKFADHKPAQDGYAYELQTYERGLHLERSNVTFQADEWEEMACKRLSEESKGYTTDKNREAFKKWSIVPKKLQCPIAIAPEGVQRIFNQEGEVTVARATEKKYKPYILSSASSTSMEDVAKAKGNGQRYREHDITISLFQPAKAAGYMMLFVTLDTYVLGWRLSDMDNGYKPFLHPDQIGVELGLSDPVFRRQFKEKHDIEEDVNFLLQHWNGPIVLKRVQTVGDARRAREVGVQGIVVSNHGGTAAWACSRTLWMRRGEEAGEDGGLAILYDSGVRCGADIAKALALGAQCVLIGRPYMYGLALGSESLMGELELTLHLAGIPSVEKSHLNRSVLVREDDLFDSVKGIAIH</sequence>
<reference evidence="4 5" key="1">
    <citation type="journal article" date="2018" name="Front. Microbiol.">
        <title>Genome-Wide Analysis of Corynespora cassiicola Leaf Fall Disease Putative Effectors.</title>
        <authorList>
            <person name="Lopez D."/>
            <person name="Ribeiro S."/>
            <person name="Label P."/>
            <person name="Fumanal B."/>
            <person name="Venisse J.S."/>
            <person name="Kohler A."/>
            <person name="de Oliveira R.R."/>
            <person name="Labutti K."/>
            <person name="Lipzen A."/>
            <person name="Lail K."/>
            <person name="Bauer D."/>
            <person name="Ohm R.A."/>
            <person name="Barry K.W."/>
            <person name="Spatafora J."/>
            <person name="Grigoriev I.V."/>
            <person name="Martin F.M."/>
            <person name="Pujade-Renaud V."/>
        </authorList>
    </citation>
    <scope>NUCLEOTIDE SEQUENCE [LARGE SCALE GENOMIC DNA]</scope>
    <source>
        <strain evidence="4 5">Philippines</strain>
    </source>
</reference>
<comment type="cofactor">
    <cofactor evidence="1">
        <name>FMN</name>
        <dbReference type="ChEBI" id="CHEBI:58210"/>
    </cofactor>
</comment>
<keyword evidence="2" id="KW-0560">Oxidoreductase</keyword>
<dbReference type="InterPro" id="IPR013785">
    <property type="entry name" value="Aldolase_TIM"/>
</dbReference>
<dbReference type="Proteomes" id="UP000240883">
    <property type="component" value="Unassembled WGS sequence"/>
</dbReference>
<evidence type="ECO:0000256" key="2">
    <source>
        <dbReference type="ARBA" id="ARBA00023002"/>
    </source>
</evidence>
<evidence type="ECO:0000256" key="1">
    <source>
        <dbReference type="ARBA" id="ARBA00001917"/>
    </source>
</evidence>
<dbReference type="InterPro" id="IPR037396">
    <property type="entry name" value="FMN_HAD"/>
</dbReference>
<accession>A0A2T2NHU8</accession>
<protein>
    <submittedName>
        <fullName evidence="4">FMN-linked oxidoreductase</fullName>
    </submittedName>
</protein>
<organism evidence="4 5">
    <name type="scientific">Corynespora cassiicola Philippines</name>
    <dbReference type="NCBI Taxonomy" id="1448308"/>
    <lineage>
        <taxon>Eukaryota</taxon>
        <taxon>Fungi</taxon>
        <taxon>Dikarya</taxon>
        <taxon>Ascomycota</taxon>
        <taxon>Pezizomycotina</taxon>
        <taxon>Dothideomycetes</taxon>
        <taxon>Pleosporomycetidae</taxon>
        <taxon>Pleosporales</taxon>
        <taxon>Corynesporascaceae</taxon>
        <taxon>Corynespora</taxon>
    </lineage>
</organism>
<dbReference type="InterPro" id="IPR000262">
    <property type="entry name" value="FMN-dep_DH"/>
</dbReference>
<keyword evidence="5" id="KW-1185">Reference proteome</keyword>